<keyword evidence="4 7" id="KW-0067">ATP-binding</keyword>
<keyword evidence="3 7" id="KW-0347">Helicase</keyword>
<accession>A0A1F7F943</accession>
<dbReference type="GO" id="GO:0005829">
    <property type="term" value="C:cytosol"/>
    <property type="evidence" value="ECO:0007669"/>
    <property type="project" value="TreeGrafter"/>
</dbReference>
<dbReference type="EMBL" id="MFYX01000096">
    <property type="protein sequence ID" value="OGK03141.1"/>
    <property type="molecule type" value="Genomic_DNA"/>
</dbReference>
<dbReference type="InterPro" id="IPR014014">
    <property type="entry name" value="RNA_helicase_DEAD_Q_motif"/>
</dbReference>
<evidence type="ECO:0000256" key="5">
    <source>
        <dbReference type="ARBA" id="ARBA00038437"/>
    </source>
</evidence>
<dbReference type="Pfam" id="PF00270">
    <property type="entry name" value="DEAD"/>
    <property type="match status" value="1"/>
</dbReference>
<dbReference type="Pfam" id="PF00271">
    <property type="entry name" value="Helicase_C"/>
    <property type="match status" value="1"/>
</dbReference>
<dbReference type="InterPro" id="IPR014001">
    <property type="entry name" value="Helicase_ATP-bd"/>
</dbReference>
<evidence type="ECO:0000259" key="11">
    <source>
        <dbReference type="PROSITE" id="PS51195"/>
    </source>
</evidence>
<feature type="compositionally biased region" description="Basic residues" evidence="8">
    <location>
        <begin position="403"/>
        <end position="415"/>
    </location>
</feature>
<dbReference type="AlphaFoldDB" id="A0A1F7F943"/>
<evidence type="ECO:0000256" key="7">
    <source>
        <dbReference type="RuleBase" id="RU000492"/>
    </source>
</evidence>
<evidence type="ECO:0000259" key="9">
    <source>
        <dbReference type="PROSITE" id="PS51192"/>
    </source>
</evidence>
<name>A0A1F7F943_UNCRA</name>
<dbReference type="PROSITE" id="PS51192">
    <property type="entry name" value="HELICASE_ATP_BIND_1"/>
    <property type="match status" value="1"/>
</dbReference>
<dbReference type="GO" id="GO:0003724">
    <property type="term" value="F:RNA helicase activity"/>
    <property type="evidence" value="ECO:0007669"/>
    <property type="project" value="InterPro"/>
</dbReference>
<evidence type="ECO:0000313" key="13">
    <source>
        <dbReference type="Proteomes" id="UP000179243"/>
    </source>
</evidence>
<dbReference type="InterPro" id="IPR044742">
    <property type="entry name" value="DEAD/DEAH_RhlB"/>
</dbReference>
<gene>
    <name evidence="12" type="ORF">A2519_06985</name>
</gene>
<evidence type="ECO:0000256" key="6">
    <source>
        <dbReference type="PROSITE-ProRule" id="PRU00552"/>
    </source>
</evidence>
<dbReference type="PROSITE" id="PS51195">
    <property type="entry name" value="Q_MOTIF"/>
    <property type="match status" value="1"/>
</dbReference>
<dbReference type="PROSITE" id="PS51194">
    <property type="entry name" value="HELICASE_CTER"/>
    <property type="match status" value="1"/>
</dbReference>
<reference evidence="12 13" key="1">
    <citation type="journal article" date="2016" name="Nat. Commun.">
        <title>Thousands of microbial genomes shed light on interconnected biogeochemical processes in an aquifer system.</title>
        <authorList>
            <person name="Anantharaman K."/>
            <person name="Brown C.T."/>
            <person name="Hug L.A."/>
            <person name="Sharon I."/>
            <person name="Castelle C.J."/>
            <person name="Probst A.J."/>
            <person name="Thomas B.C."/>
            <person name="Singh A."/>
            <person name="Wilkins M.J."/>
            <person name="Karaoz U."/>
            <person name="Brodie E.L."/>
            <person name="Williams K.H."/>
            <person name="Hubbard S.S."/>
            <person name="Banfield J.F."/>
        </authorList>
    </citation>
    <scope>NUCLEOTIDE SEQUENCE [LARGE SCALE GENOMIC DNA]</scope>
</reference>
<dbReference type="CDD" id="cd18787">
    <property type="entry name" value="SF2_C_DEAD"/>
    <property type="match status" value="1"/>
</dbReference>
<dbReference type="GO" id="GO:0016787">
    <property type="term" value="F:hydrolase activity"/>
    <property type="evidence" value="ECO:0007669"/>
    <property type="project" value="UniProtKB-KW"/>
</dbReference>
<dbReference type="InterPro" id="IPR027417">
    <property type="entry name" value="P-loop_NTPase"/>
</dbReference>
<feature type="domain" description="Helicase C-terminal" evidence="10">
    <location>
        <begin position="231"/>
        <end position="383"/>
    </location>
</feature>
<dbReference type="GO" id="GO:0005524">
    <property type="term" value="F:ATP binding"/>
    <property type="evidence" value="ECO:0007669"/>
    <property type="project" value="UniProtKB-KW"/>
</dbReference>
<evidence type="ECO:0000259" key="10">
    <source>
        <dbReference type="PROSITE" id="PS51194"/>
    </source>
</evidence>
<dbReference type="InterPro" id="IPR001650">
    <property type="entry name" value="Helicase_C-like"/>
</dbReference>
<evidence type="ECO:0000256" key="8">
    <source>
        <dbReference type="SAM" id="MobiDB-lite"/>
    </source>
</evidence>
<feature type="domain" description="DEAD-box RNA helicase Q" evidence="11">
    <location>
        <begin position="1"/>
        <end position="29"/>
    </location>
</feature>
<keyword evidence="1 7" id="KW-0547">Nucleotide-binding</keyword>
<sequence>MGFTKIGLSDIVLRGVQASGYTIPTEIQLRAIPLALAGRDLICCAPTGTGKTAAFVLPILEHLLKLHASDRRHHFPKVLALTPTRELAHQIDHSVLNYGRFAGVRSAPIYGGVGMGNQISELQRGIDIVIATPGRLLDHMQRRTIDLSRVEILVLDEADRMYDMGFIHDVRRIISHVPKTRQTMLFSATMSSSIKSLVSDILKNPELIEIAPNSPVKTVDQFFVMAPQNYKLPILYDIIVHEEVESMLVFSRTKHGADRIAKRLLQQGVRTAAIHANRTQGQRRQALEGFKRGQFKVLVATDIAARGIDIVGVSHVVNYDVPAFAEDYVHRIGRTGRANHSGIAITLVSFNEVPHIRRIEALVGRPIKIDRYEAVPIPDNEALLISTMSKPSAERKGQGRGLRGPRKYMYGRRGK</sequence>
<evidence type="ECO:0008006" key="14">
    <source>
        <dbReference type="Google" id="ProtNLM"/>
    </source>
</evidence>
<dbReference type="PROSITE" id="PS00039">
    <property type="entry name" value="DEAD_ATP_HELICASE"/>
    <property type="match status" value="1"/>
</dbReference>
<organism evidence="12 13">
    <name type="scientific">Candidatus Raymondbacteria bacterium RIFOXYD12_FULL_49_13</name>
    <dbReference type="NCBI Taxonomy" id="1817890"/>
    <lineage>
        <taxon>Bacteria</taxon>
        <taxon>Raymondiibacteriota</taxon>
    </lineage>
</organism>
<feature type="short sequence motif" description="Q motif" evidence="6">
    <location>
        <begin position="1"/>
        <end position="29"/>
    </location>
</feature>
<dbReference type="InterPro" id="IPR000629">
    <property type="entry name" value="RNA-helicase_DEAD-box_CS"/>
</dbReference>
<evidence type="ECO:0000256" key="4">
    <source>
        <dbReference type="ARBA" id="ARBA00022840"/>
    </source>
</evidence>
<dbReference type="Proteomes" id="UP000179243">
    <property type="component" value="Unassembled WGS sequence"/>
</dbReference>
<evidence type="ECO:0000256" key="3">
    <source>
        <dbReference type="ARBA" id="ARBA00022806"/>
    </source>
</evidence>
<proteinExistence type="inferred from homology"/>
<feature type="region of interest" description="Disordered" evidence="8">
    <location>
        <begin position="390"/>
        <end position="415"/>
    </location>
</feature>
<dbReference type="InterPro" id="IPR050079">
    <property type="entry name" value="DEAD_box_RNA_helicase"/>
</dbReference>
<comment type="similarity">
    <text evidence="5 7">Belongs to the DEAD box helicase family.</text>
</comment>
<keyword evidence="2 7" id="KW-0378">Hydrolase</keyword>
<dbReference type="PANTHER" id="PTHR47959">
    <property type="entry name" value="ATP-DEPENDENT RNA HELICASE RHLE-RELATED"/>
    <property type="match status" value="1"/>
</dbReference>
<feature type="domain" description="Helicase ATP-binding" evidence="9">
    <location>
        <begin position="32"/>
        <end position="208"/>
    </location>
</feature>
<evidence type="ECO:0000256" key="1">
    <source>
        <dbReference type="ARBA" id="ARBA00022741"/>
    </source>
</evidence>
<evidence type="ECO:0000313" key="12">
    <source>
        <dbReference type="EMBL" id="OGK03141.1"/>
    </source>
</evidence>
<dbReference type="PANTHER" id="PTHR47959:SF13">
    <property type="entry name" value="ATP-DEPENDENT RNA HELICASE RHLE"/>
    <property type="match status" value="1"/>
</dbReference>
<dbReference type="SMART" id="SM00490">
    <property type="entry name" value="HELICc"/>
    <property type="match status" value="1"/>
</dbReference>
<dbReference type="GO" id="GO:0003676">
    <property type="term" value="F:nucleic acid binding"/>
    <property type="evidence" value="ECO:0007669"/>
    <property type="project" value="InterPro"/>
</dbReference>
<dbReference type="SMART" id="SM00487">
    <property type="entry name" value="DEXDc"/>
    <property type="match status" value="1"/>
</dbReference>
<comment type="caution">
    <text evidence="12">The sequence shown here is derived from an EMBL/GenBank/DDBJ whole genome shotgun (WGS) entry which is preliminary data.</text>
</comment>
<protein>
    <recommendedName>
        <fullName evidence="14">RNA helicase</fullName>
    </recommendedName>
</protein>
<dbReference type="Gene3D" id="3.40.50.300">
    <property type="entry name" value="P-loop containing nucleotide triphosphate hydrolases"/>
    <property type="match status" value="2"/>
</dbReference>
<dbReference type="InterPro" id="IPR011545">
    <property type="entry name" value="DEAD/DEAH_box_helicase_dom"/>
</dbReference>
<evidence type="ECO:0000256" key="2">
    <source>
        <dbReference type="ARBA" id="ARBA00022801"/>
    </source>
</evidence>
<dbReference type="CDD" id="cd00268">
    <property type="entry name" value="DEADc"/>
    <property type="match status" value="1"/>
</dbReference>
<dbReference type="SUPFAM" id="SSF52540">
    <property type="entry name" value="P-loop containing nucleoside triphosphate hydrolases"/>
    <property type="match status" value="2"/>
</dbReference>